<dbReference type="AlphaFoldDB" id="A0A0E9X3J6"/>
<keyword evidence="1" id="KW-0812">Transmembrane</keyword>
<name>A0A0E9X3J6_ANGAN</name>
<sequence>MYLHKLSYHKCLRGALGCSGLLLCIDIPFNNAVLLCIISFMVLDFPLLTVTFILYLLLCQECFFIIHLLNITAKH</sequence>
<accession>A0A0E9X3J6</accession>
<reference evidence="2" key="2">
    <citation type="journal article" date="2015" name="Fish Shellfish Immunol.">
        <title>Early steps in the European eel (Anguilla anguilla)-Vibrio vulnificus interaction in the gills: Role of the RtxA13 toxin.</title>
        <authorList>
            <person name="Callol A."/>
            <person name="Pajuelo D."/>
            <person name="Ebbesson L."/>
            <person name="Teles M."/>
            <person name="MacKenzie S."/>
            <person name="Amaro C."/>
        </authorList>
    </citation>
    <scope>NUCLEOTIDE SEQUENCE</scope>
</reference>
<feature type="transmembrane region" description="Helical" evidence="1">
    <location>
        <begin position="21"/>
        <end position="42"/>
    </location>
</feature>
<evidence type="ECO:0000313" key="2">
    <source>
        <dbReference type="EMBL" id="JAH96238.1"/>
    </source>
</evidence>
<protein>
    <submittedName>
        <fullName evidence="2">Uncharacterized protein</fullName>
    </submittedName>
</protein>
<keyword evidence="1" id="KW-0472">Membrane</keyword>
<organism evidence="2">
    <name type="scientific">Anguilla anguilla</name>
    <name type="common">European freshwater eel</name>
    <name type="synonym">Muraena anguilla</name>
    <dbReference type="NCBI Taxonomy" id="7936"/>
    <lineage>
        <taxon>Eukaryota</taxon>
        <taxon>Metazoa</taxon>
        <taxon>Chordata</taxon>
        <taxon>Craniata</taxon>
        <taxon>Vertebrata</taxon>
        <taxon>Euteleostomi</taxon>
        <taxon>Actinopterygii</taxon>
        <taxon>Neopterygii</taxon>
        <taxon>Teleostei</taxon>
        <taxon>Anguilliformes</taxon>
        <taxon>Anguillidae</taxon>
        <taxon>Anguilla</taxon>
    </lineage>
</organism>
<proteinExistence type="predicted"/>
<reference evidence="2" key="1">
    <citation type="submission" date="2014-11" db="EMBL/GenBank/DDBJ databases">
        <authorList>
            <person name="Amaro Gonzalez C."/>
        </authorList>
    </citation>
    <scope>NUCLEOTIDE SEQUENCE</scope>
</reference>
<keyword evidence="1" id="KW-1133">Transmembrane helix</keyword>
<feature type="transmembrane region" description="Helical" evidence="1">
    <location>
        <begin position="48"/>
        <end position="69"/>
    </location>
</feature>
<dbReference type="EMBL" id="GBXM01012339">
    <property type="protein sequence ID" value="JAH96238.1"/>
    <property type="molecule type" value="Transcribed_RNA"/>
</dbReference>
<evidence type="ECO:0000256" key="1">
    <source>
        <dbReference type="SAM" id="Phobius"/>
    </source>
</evidence>